<reference evidence="1 2" key="1">
    <citation type="journal article" date="2018" name="Nat. Ecol. Evol.">
        <title>Pezizomycetes genomes reveal the molecular basis of ectomycorrhizal truffle lifestyle.</title>
        <authorList>
            <person name="Murat C."/>
            <person name="Payen T."/>
            <person name="Noel B."/>
            <person name="Kuo A."/>
            <person name="Morin E."/>
            <person name="Chen J."/>
            <person name="Kohler A."/>
            <person name="Krizsan K."/>
            <person name="Balestrini R."/>
            <person name="Da Silva C."/>
            <person name="Montanini B."/>
            <person name="Hainaut M."/>
            <person name="Levati E."/>
            <person name="Barry K.W."/>
            <person name="Belfiori B."/>
            <person name="Cichocki N."/>
            <person name="Clum A."/>
            <person name="Dockter R.B."/>
            <person name="Fauchery L."/>
            <person name="Guy J."/>
            <person name="Iotti M."/>
            <person name="Le Tacon F."/>
            <person name="Lindquist E.A."/>
            <person name="Lipzen A."/>
            <person name="Malagnac F."/>
            <person name="Mello A."/>
            <person name="Molinier V."/>
            <person name="Miyauchi S."/>
            <person name="Poulain J."/>
            <person name="Riccioni C."/>
            <person name="Rubini A."/>
            <person name="Sitrit Y."/>
            <person name="Splivallo R."/>
            <person name="Traeger S."/>
            <person name="Wang M."/>
            <person name="Zifcakova L."/>
            <person name="Wipf D."/>
            <person name="Zambonelli A."/>
            <person name="Paolocci F."/>
            <person name="Nowrousian M."/>
            <person name="Ottonello S."/>
            <person name="Baldrian P."/>
            <person name="Spatafora J.W."/>
            <person name="Henrissat B."/>
            <person name="Nagy L.G."/>
            <person name="Aury J.M."/>
            <person name="Wincker P."/>
            <person name="Grigoriev I.V."/>
            <person name="Bonfante P."/>
            <person name="Martin F.M."/>
        </authorList>
    </citation>
    <scope>NUCLEOTIDE SEQUENCE [LARGE SCALE GENOMIC DNA]</scope>
    <source>
        <strain evidence="1 2">120613-1</strain>
    </source>
</reference>
<accession>A0A3N4JJZ6</accession>
<evidence type="ECO:0000313" key="1">
    <source>
        <dbReference type="EMBL" id="RPA98546.1"/>
    </source>
</evidence>
<proteinExistence type="predicted"/>
<dbReference type="OrthoDB" id="4509691at2759"/>
<dbReference type="AlphaFoldDB" id="A0A3N4JJZ6"/>
<dbReference type="Proteomes" id="UP000276215">
    <property type="component" value="Unassembled WGS sequence"/>
</dbReference>
<organism evidence="1 2">
    <name type="scientific">Choiromyces venosus 120613-1</name>
    <dbReference type="NCBI Taxonomy" id="1336337"/>
    <lineage>
        <taxon>Eukaryota</taxon>
        <taxon>Fungi</taxon>
        <taxon>Dikarya</taxon>
        <taxon>Ascomycota</taxon>
        <taxon>Pezizomycotina</taxon>
        <taxon>Pezizomycetes</taxon>
        <taxon>Pezizales</taxon>
        <taxon>Tuberaceae</taxon>
        <taxon>Choiromyces</taxon>
    </lineage>
</organism>
<dbReference type="EMBL" id="ML120395">
    <property type="protein sequence ID" value="RPA98546.1"/>
    <property type="molecule type" value="Genomic_DNA"/>
</dbReference>
<evidence type="ECO:0000313" key="2">
    <source>
        <dbReference type="Proteomes" id="UP000276215"/>
    </source>
</evidence>
<sequence length="193" mass="21703">MSLTLRSPQDSVACQPLTLYSVIDFTGFGPPVLSFLFRHTTGSSAVDLYCGFPYFVVFCPLTLHDKGIDPSDFCRHTRVCWSRGPMARRLTTNQEIAGSIPAAIILLEIFWKMEGLNWCYRDGKQTALSSFLFAPVKPRFYHKTSDAVTSPRGPLTVVDGDCWLGFQDQFFYHSCTQNGILYPYEVAVLGFCL</sequence>
<gene>
    <name evidence="1" type="ORF">L873DRAFT_1034790</name>
</gene>
<name>A0A3N4JJZ6_9PEZI</name>
<keyword evidence="2" id="KW-1185">Reference proteome</keyword>
<protein>
    <submittedName>
        <fullName evidence="1">Uncharacterized protein</fullName>
    </submittedName>
</protein>